<feature type="domain" description="Pyruvate/ketoisovalerate oxidoreductase catalytic" evidence="2">
    <location>
        <begin position="2"/>
        <end position="93"/>
    </location>
</feature>
<protein>
    <submittedName>
        <fullName evidence="3">Pyruvate-flavodoxin oxidoreductase</fullName>
        <ecNumber evidence="3">1.2.7.-</ecNumber>
    </submittedName>
</protein>
<keyword evidence="3" id="KW-0670">Pyruvate</keyword>
<reference evidence="3 4" key="1">
    <citation type="submission" date="2018-06" db="EMBL/GenBank/DDBJ databases">
        <authorList>
            <consortium name="Pathogen Informatics"/>
            <person name="Doyle S."/>
        </authorList>
    </citation>
    <scope>NUCLEOTIDE SEQUENCE [LARGE SCALE GENOMIC DNA]</scope>
    <source>
        <strain evidence="3 4">NCTC8009</strain>
    </source>
</reference>
<dbReference type="Pfam" id="PF01558">
    <property type="entry name" value="POR"/>
    <property type="match status" value="1"/>
</dbReference>
<organism evidence="3 4">
    <name type="scientific">Escherichia coli</name>
    <dbReference type="NCBI Taxonomy" id="562"/>
    <lineage>
        <taxon>Bacteria</taxon>
        <taxon>Pseudomonadati</taxon>
        <taxon>Pseudomonadota</taxon>
        <taxon>Gammaproteobacteria</taxon>
        <taxon>Enterobacterales</taxon>
        <taxon>Enterobacteriaceae</taxon>
        <taxon>Escherichia</taxon>
    </lineage>
</organism>
<dbReference type="PANTHER" id="PTHR32154:SF0">
    <property type="entry name" value="PYRUVATE-FLAVODOXIN OXIDOREDUCTASE-RELATED"/>
    <property type="match status" value="1"/>
</dbReference>
<dbReference type="PANTHER" id="PTHR32154">
    <property type="entry name" value="PYRUVATE-FLAVODOXIN OXIDOREDUCTASE-RELATED"/>
    <property type="match status" value="1"/>
</dbReference>
<proteinExistence type="predicted"/>
<evidence type="ECO:0000313" key="3">
    <source>
        <dbReference type="EMBL" id="SQD03608.1"/>
    </source>
</evidence>
<evidence type="ECO:0000259" key="2">
    <source>
        <dbReference type="Pfam" id="PF01558"/>
    </source>
</evidence>
<keyword evidence="1 3" id="KW-0560">Oxidoreductase</keyword>
<dbReference type="EMBL" id="UARW01000010">
    <property type="protein sequence ID" value="SQD03608.1"/>
    <property type="molecule type" value="Genomic_DNA"/>
</dbReference>
<dbReference type="InterPro" id="IPR019752">
    <property type="entry name" value="Pyrv/ketoisovalerate_OxRed_cat"/>
</dbReference>
<dbReference type="InterPro" id="IPR002869">
    <property type="entry name" value="Pyrv_flavodox_OxRed_cen"/>
</dbReference>
<dbReference type="Proteomes" id="UP000250991">
    <property type="component" value="Unassembled WGS sequence"/>
</dbReference>
<name>A0A2X3JH11_ECOLX</name>
<dbReference type="GO" id="GO:0006979">
    <property type="term" value="P:response to oxidative stress"/>
    <property type="evidence" value="ECO:0007669"/>
    <property type="project" value="TreeGrafter"/>
</dbReference>
<dbReference type="SUPFAM" id="SSF53323">
    <property type="entry name" value="Pyruvate-ferredoxin oxidoreductase, PFOR, domain III"/>
    <property type="match status" value="1"/>
</dbReference>
<accession>A0A2X3JH11</accession>
<dbReference type="EC" id="1.2.7.-" evidence="3"/>
<dbReference type="GO" id="GO:0016903">
    <property type="term" value="F:oxidoreductase activity, acting on the aldehyde or oxo group of donors"/>
    <property type="evidence" value="ECO:0007669"/>
    <property type="project" value="InterPro"/>
</dbReference>
<evidence type="ECO:0000313" key="4">
    <source>
        <dbReference type="Proteomes" id="UP000250991"/>
    </source>
</evidence>
<gene>
    <name evidence="3" type="ORF">NCTC8009_04104</name>
</gene>
<evidence type="ECO:0000256" key="1">
    <source>
        <dbReference type="ARBA" id="ARBA00023002"/>
    </source>
</evidence>
<sequence length="107" mass="12066">MSEQPIRSAYLISQADFVGCHQLQFIDKYQMAERLKPGGIFLLNTPYSADEVWSRLPQEVQAVLNQKKARFYVINAAKIARECGLAARINTVIADGFFPSDANSAWR</sequence>
<dbReference type="InterPro" id="IPR050722">
    <property type="entry name" value="Pyruvate:ferred/Flavod_OxRd"/>
</dbReference>
<dbReference type="Gene3D" id="3.40.920.10">
    <property type="entry name" value="Pyruvate-ferredoxin oxidoreductase, PFOR, domain III"/>
    <property type="match status" value="1"/>
</dbReference>
<dbReference type="AlphaFoldDB" id="A0A2X3JH11"/>